<protein>
    <recommendedName>
        <fullName evidence="4">SCP domain-containing protein</fullName>
    </recommendedName>
</protein>
<evidence type="ECO:0000313" key="3">
    <source>
        <dbReference type="Proteomes" id="UP000008281"/>
    </source>
</evidence>
<accession>E3MKU9</accession>
<evidence type="ECO:0000313" key="2">
    <source>
        <dbReference type="EMBL" id="EFP04211.1"/>
    </source>
</evidence>
<dbReference type="GeneID" id="9818281"/>
<sequence length="229" mass="26622">MRTLLVLLFSALYCGTAVVEKCWTEEEYLAFTRPKPGQLLRQKDLEWYNEERQLLAEKHQIANMHELKYDHGMEKDAKRIKTCEDFKHSYNFRLLDYDMGESSFEYLEFIHGLQEFKEYLHPLQTGFIYCNLTTRCHIAMPIAAEMVNLSYFKAQLFGYRGTFSKFDFQRGPPGSNCTRGKNDKGLCIAPPRSEMETFTKGPETSANKNILSLSSRITCLSAIFIIFNL</sequence>
<evidence type="ECO:0000256" key="1">
    <source>
        <dbReference type="SAM" id="SignalP"/>
    </source>
</evidence>
<name>E3MKU9_CAERE</name>
<gene>
    <name evidence="2" type="ORF">CRE_26664</name>
</gene>
<evidence type="ECO:0008006" key="4">
    <source>
        <dbReference type="Google" id="ProtNLM"/>
    </source>
</evidence>
<dbReference type="KEGG" id="crq:GCK72_009138"/>
<dbReference type="Proteomes" id="UP000008281">
    <property type="component" value="Unassembled WGS sequence"/>
</dbReference>
<dbReference type="AlphaFoldDB" id="E3MKU9"/>
<dbReference type="EMBL" id="DS268453">
    <property type="protein sequence ID" value="EFP04211.1"/>
    <property type="molecule type" value="Genomic_DNA"/>
</dbReference>
<dbReference type="CTD" id="9818281"/>
<proteinExistence type="predicted"/>
<organism evidence="3">
    <name type="scientific">Caenorhabditis remanei</name>
    <name type="common">Caenorhabditis vulgaris</name>
    <dbReference type="NCBI Taxonomy" id="31234"/>
    <lineage>
        <taxon>Eukaryota</taxon>
        <taxon>Metazoa</taxon>
        <taxon>Ecdysozoa</taxon>
        <taxon>Nematoda</taxon>
        <taxon>Chromadorea</taxon>
        <taxon>Rhabditida</taxon>
        <taxon>Rhabditina</taxon>
        <taxon>Rhabditomorpha</taxon>
        <taxon>Rhabditoidea</taxon>
        <taxon>Rhabditidae</taxon>
        <taxon>Peloderinae</taxon>
        <taxon>Caenorhabditis</taxon>
    </lineage>
</organism>
<dbReference type="HOGENOM" id="CLU_086463_1_1_1"/>
<feature type="signal peptide" evidence="1">
    <location>
        <begin position="1"/>
        <end position="17"/>
    </location>
</feature>
<keyword evidence="1" id="KW-0732">Signal</keyword>
<feature type="chain" id="PRO_5003175149" description="SCP domain-containing protein" evidence="1">
    <location>
        <begin position="18"/>
        <end position="229"/>
    </location>
</feature>
<dbReference type="InParanoid" id="E3MKU9"/>
<keyword evidence="3" id="KW-1185">Reference proteome</keyword>
<dbReference type="RefSeq" id="XP_003103153.2">
    <property type="nucleotide sequence ID" value="XM_003103105.2"/>
</dbReference>
<reference evidence="2" key="1">
    <citation type="submission" date="2007-07" db="EMBL/GenBank/DDBJ databases">
        <title>PCAP assembly of the Caenorhabditis remanei genome.</title>
        <authorList>
            <consortium name="The Caenorhabditis remanei Sequencing Consortium"/>
            <person name="Wilson R.K."/>
        </authorList>
    </citation>
    <scope>NUCLEOTIDE SEQUENCE [LARGE SCALE GENOMIC DNA]</scope>
    <source>
        <strain evidence="2">PB4641</strain>
    </source>
</reference>